<dbReference type="InterPro" id="IPR009000">
    <property type="entry name" value="Transl_B-barrel_sf"/>
</dbReference>
<dbReference type="Gene3D" id="3.30.930.10">
    <property type="entry name" value="Bira Bifunctional Protein, Domain 2"/>
    <property type="match status" value="1"/>
</dbReference>
<dbReference type="InterPro" id="IPR045864">
    <property type="entry name" value="aa-tRNA-synth_II/BPL/LPL"/>
</dbReference>
<dbReference type="FunFam" id="3.30.980.10:FF:000004">
    <property type="entry name" value="Alanine--tRNA ligase, cytoplasmic"/>
    <property type="match status" value="1"/>
</dbReference>
<comment type="cofactor">
    <cofactor evidence="12">
        <name>Zn(2+)</name>
        <dbReference type="ChEBI" id="CHEBI:29105"/>
    </cofactor>
    <text evidence="12">Binds 1 zinc ion per subunit.</text>
</comment>
<dbReference type="GO" id="GO:0008270">
    <property type="term" value="F:zinc ion binding"/>
    <property type="evidence" value="ECO:0007669"/>
    <property type="project" value="UniProtKB-UniRule"/>
</dbReference>
<evidence type="ECO:0000256" key="6">
    <source>
        <dbReference type="ARBA" id="ARBA00022741"/>
    </source>
</evidence>
<dbReference type="GO" id="GO:0000049">
    <property type="term" value="F:tRNA binding"/>
    <property type="evidence" value="ECO:0007669"/>
    <property type="project" value="UniProtKB-KW"/>
</dbReference>
<dbReference type="GO" id="GO:0002161">
    <property type="term" value="F:aminoacyl-tRNA deacylase activity"/>
    <property type="evidence" value="ECO:0007669"/>
    <property type="project" value="TreeGrafter"/>
</dbReference>
<protein>
    <recommendedName>
        <fullName evidence="12">Alanine--tRNA ligase</fullName>
        <ecNumber evidence="12">6.1.1.7</ecNumber>
    </recommendedName>
    <alternativeName>
        <fullName evidence="12">Alanyl-tRNA synthetase</fullName>
        <shortName evidence="12">AlaRS</shortName>
    </alternativeName>
</protein>
<evidence type="ECO:0000256" key="3">
    <source>
        <dbReference type="ARBA" id="ARBA00022555"/>
    </source>
</evidence>
<feature type="domain" description="Alanyl-transfer RNA synthetases family profile" evidence="13">
    <location>
        <begin position="49"/>
        <end position="774"/>
    </location>
</feature>
<keyword evidence="11 12" id="KW-0030">Aminoacyl-tRNA synthetase</keyword>
<dbReference type="GO" id="GO:0005524">
    <property type="term" value="F:ATP binding"/>
    <property type="evidence" value="ECO:0007669"/>
    <property type="project" value="UniProtKB-UniRule"/>
</dbReference>
<dbReference type="NCBIfam" id="TIGR00344">
    <property type="entry name" value="alaS"/>
    <property type="match status" value="1"/>
</dbReference>
<dbReference type="GO" id="GO:0045892">
    <property type="term" value="P:negative regulation of DNA-templated transcription"/>
    <property type="evidence" value="ECO:0007669"/>
    <property type="project" value="TreeGrafter"/>
</dbReference>
<dbReference type="STRING" id="51670.SAMN04488557_1171"/>
<feature type="binding site" evidence="12">
    <location>
        <position position="625"/>
    </location>
    <ligand>
        <name>Zn(2+)</name>
        <dbReference type="ChEBI" id="CHEBI:29105"/>
    </ligand>
</feature>
<dbReference type="Gene3D" id="3.30.980.10">
    <property type="entry name" value="Threonyl-trna Synthetase, Chain A, domain 2"/>
    <property type="match status" value="1"/>
</dbReference>
<evidence type="ECO:0000256" key="5">
    <source>
        <dbReference type="ARBA" id="ARBA00022723"/>
    </source>
</evidence>
<dbReference type="InterPro" id="IPR002318">
    <property type="entry name" value="Ala-tRNA-lgiase_IIc"/>
</dbReference>
<dbReference type="HAMAP" id="MF_00036_B">
    <property type="entry name" value="Ala_tRNA_synth_B"/>
    <property type="match status" value="1"/>
</dbReference>
<comment type="catalytic activity">
    <reaction evidence="12">
        <text>tRNA(Ala) + L-alanine + ATP = L-alanyl-tRNA(Ala) + AMP + diphosphate</text>
        <dbReference type="Rhea" id="RHEA:12540"/>
        <dbReference type="Rhea" id="RHEA-COMP:9657"/>
        <dbReference type="Rhea" id="RHEA-COMP:9923"/>
        <dbReference type="ChEBI" id="CHEBI:30616"/>
        <dbReference type="ChEBI" id="CHEBI:33019"/>
        <dbReference type="ChEBI" id="CHEBI:57972"/>
        <dbReference type="ChEBI" id="CHEBI:78442"/>
        <dbReference type="ChEBI" id="CHEBI:78497"/>
        <dbReference type="ChEBI" id="CHEBI:456215"/>
        <dbReference type="EC" id="6.1.1.7"/>
    </reaction>
</comment>
<comment type="subcellular location">
    <subcellularLocation>
        <location evidence="1 12">Cytoplasm</location>
    </subcellularLocation>
</comment>
<name>A0A1I7N360_9HYPH</name>
<dbReference type="Pfam" id="PF07973">
    <property type="entry name" value="tRNA_SAD"/>
    <property type="match status" value="1"/>
</dbReference>
<reference evidence="15" key="1">
    <citation type="submission" date="2016-10" db="EMBL/GenBank/DDBJ databases">
        <authorList>
            <person name="Varghese N."/>
            <person name="Submissions S."/>
        </authorList>
    </citation>
    <scope>NUCLEOTIDE SEQUENCE [LARGE SCALE GENOMIC DNA]</scope>
    <source>
        <strain evidence="15">DSM 1565</strain>
    </source>
</reference>
<dbReference type="Gene3D" id="3.30.54.20">
    <property type="match status" value="1"/>
</dbReference>
<dbReference type="EC" id="6.1.1.7" evidence="12"/>
<dbReference type="SUPFAM" id="SSF50447">
    <property type="entry name" value="Translation proteins"/>
    <property type="match status" value="1"/>
</dbReference>
<evidence type="ECO:0000256" key="11">
    <source>
        <dbReference type="ARBA" id="ARBA00023146"/>
    </source>
</evidence>
<keyword evidence="6 12" id="KW-0547">Nucleotide-binding</keyword>
<dbReference type="InterPro" id="IPR018164">
    <property type="entry name" value="Ala-tRNA-synth_IIc_N"/>
</dbReference>
<dbReference type="SMART" id="SM00863">
    <property type="entry name" value="tRNA_SAD"/>
    <property type="match status" value="1"/>
</dbReference>
<evidence type="ECO:0000256" key="9">
    <source>
        <dbReference type="ARBA" id="ARBA00022884"/>
    </source>
</evidence>
<keyword evidence="7 12" id="KW-0862">Zinc</keyword>
<keyword evidence="5 12" id="KW-0479">Metal-binding</keyword>
<feature type="binding site" evidence="12">
    <location>
        <position position="735"/>
    </location>
    <ligand>
        <name>Zn(2+)</name>
        <dbReference type="ChEBI" id="CHEBI:29105"/>
    </ligand>
</feature>
<evidence type="ECO:0000256" key="12">
    <source>
        <dbReference type="HAMAP-Rule" id="MF_00036"/>
    </source>
</evidence>
<dbReference type="InterPro" id="IPR050058">
    <property type="entry name" value="Ala-tRNA_ligase"/>
</dbReference>
<dbReference type="PRINTS" id="PR00980">
    <property type="entry name" value="TRNASYNTHALA"/>
</dbReference>
<keyword evidence="12" id="KW-0963">Cytoplasm</keyword>
<keyword evidence="10 12" id="KW-0648">Protein biosynthesis</keyword>
<dbReference type="Pfam" id="PF02272">
    <property type="entry name" value="DHHA1"/>
    <property type="match status" value="1"/>
</dbReference>
<dbReference type="FunFam" id="2.40.30.130:FF:000001">
    <property type="entry name" value="Alanine--tRNA ligase"/>
    <property type="match status" value="1"/>
</dbReference>
<dbReference type="EMBL" id="FPCH01000001">
    <property type="protein sequence ID" value="SFV29111.1"/>
    <property type="molecule type" value="Genomic_DNA"/>
</dbReference>
<comment type="domain">
    <text evidence="12">Consists of three domains; the N-terminal catalytic domain, the editing domain and the C-terminal C-Ala domain. The editing domain removes incorrectly charged amino acids, while the C-Ala domain, along with tRNA(Ala), serves as a bridge to cooperatively bring together the editing and aminoacylation centers thus stimulating deacylation of misacylated tRNAs.</text>
</comment>
<dbReference type="SUPFAM" id="SSF55186">
    <property type="entry name" value="ThrRS/AlaRS common domain"/>
    <property type="match status" value="1"/>
</dbReference>
<dbReference type="PROSITE" id="PS50860">
    <property type="entry name" value="AA_TRNA_LIGASE_II_ALA"/>
    <property type="match status" value="1"/>
</dbReference>
<dbReference type="FunFam" id="3.10.310.40:FF:000001">
    <property type="entry name" value="Alanine--tRNA ligase"/>
    <property type="match status" value="1"/>
</dbReference>
<gene>
    <name evidence="12" type="primary">alaS</name>
    <name evidence="14" type="ORF">SAMN04488557_1171</name>
</gene>
<keyword evidence="9 12" id="KW-0694">RNA-binding</keyword>
<dbReference type="GO" id="GO:0005829">
    <property type="term" value="C:cytosol"/>
    <property type="evidence" value="ECO:0007669"/>
    <property type="project" value="TreeGrafter"/>
</dbReference>
<sequence length="946" mass="102202">MPRHAAFRPLSPFLDTFRGRRYNGGLNPFRGALSGQIHSQYQARKHHMAGVSEIRASFLDFFGKNGHEIVPSSPLVPRNDPTLMFTNAGMVQFKNVFTGQETRAIPRATSSQKCVRAGGKHNDLDNVGYTARHHTFFEMLGNFSFGDYFKERAIELAWNLLTKDFGLDKKRLLVTIYHTDDEAYAIWKKITGFADSRIIRIPTSDNFWQMGDTGPCGPCSEIFFDHGDKIPGGPPGSADADGDRFIEIWNLVFMQFEQRGPGDRVDLPRPSIDTGMGLERVAAVLQGKHDNYDIDLFQNLIQAIRQEAQKAGAKESGGEGGPEFRHVAQRVIADHLRSTSFLIADGVLPSNEGRGYVLRRIMRRAMRYAAQIGCTEPLMYHLVPALVREMGDAYPELVRAQPLIAETLKLEETKFKKTLDNGLKLLGESSGNLKKGAVFPGDVAFKLYDTYGFPLDLTEDALKPRGITVDTAAFDEAMKKQKDAARAAWKGSGEAATEGQWFEIKDKTGATEFLGYDTETAEGIITALVSGRSEAKELKAGDEGALIFNQTPFYGESGGQLGDQGLVKGPKGAIFRVTDTQKKLGDLFVHFGKVEKGSFKAGDAVELEVDHARRLATRANHSATHLLHEALRQVLGTHVAQKGSLVSPDRLRFDFSHTKPMSAEEVKAVEDMANAVLLENTPVVTRLMNIDDARATGAMALFGEKYGEEVRVVSMGSTRPGANKAWSVELCGGTHVSRTGDIGLIRVVAESGSAAGVRRLEALTGEGARAYLDEQDARVKEAASVLKTRPEDLVERLKHLVEERKALEKQLADAKRQIALGGGGAGAGAAANGEAIRSIGNVKLLARTVQGLNPKDLRGLIDDGKKQVGSGIVAVVGVTEDGKAGLAVGVTDDLVKTWSAVDLVKAGAEALGGKGGGGRPDMAQAGGPDGAKAGDALKAIEARLAS</sequence>
<evidence type="ECO:0000256" key="7">
    <source>
        <dbReference type="ARBA" id="ARBA00022833"/>
    </source>
</evidence>
<dbReference type="Gene3D" id="3.10.310.40">
    <property type="match status" value="1"/>
</dbReference>
<dbReference type="FunFam" id="3.30.930.10:FF:000004">
    <property type="entry name" value="Alanine--tRNA ligase"/>
    <property type="match status" value="1"/>
</dbReference>
<proteinExistence type="inferred from homology"/>
<accession>A0A1I7N360</accession>
<organism evidence="14 15">
    <name type="scientific">Hyphomicrobium facile</name>
    <dbReference type="NCBI Taxonomy" id="51670"/>
    <lineage>
        <taxon>Bacteria</taxon>
        <taxon>Pseudomonadati</taxon>
        <taxon>Pseudomonadota</taxon>
        <taxon>Alphaproteobacteria</taxon>
        <taxon>Hyphomicrobiales</taxon>
        <taxon>Hyphomicrobiaceae</taxon>
        <taxon>Hyphomicrobium</taxon>
    </lineage>
</organism>
<dbReference type="PANTHER" id="PTHR11777:SF9">
    <property type="entry name" value="ALANINE--TRNA LIGASE, CYTOPLASMIC"/>
    <property type="match status" value="1"/>
</dbReference>
<dbReference type="SUPFAM" id="SSF55681">
    <property type="entry name" value="Class II aaRS and biotin synthetases"/>
    <property type="match status" value="1"/>
</dbReference>
<dbReference type="AlphaFoldDB" id="A0A1I7N360"/>
<dbReference type="InterPro" id="IPR012947">
    <property type="entry name" value="tRNA_SAD"/>
</dbReference>
<evidence type="ECO:0000259" key="13">
    <source>
        <dbReference type="PROSITE" id="PS50860"/>
    </source>
</evidence>
<dbReference type="CDD" id="cd00673">
    <property type="entry name" value="AlaRS_core"/>
    <property type="match status" value="1"/>
</dbReference>
<dbReference type="Gene3D" id="2.40.30.130">
    <property type="match status" value="1"/>
</dbReference>
<dbReference type="SUPFAM" id="SSF101353">
    <property type="entry name" value="Putative anticodon-binding domain of alanyl-tRNA synthetase (AlaRS)"/>
    <property type="match status" value="1"/>
</dbReference>
<evidence type="ECO:0000256" key="8">
    <source>
        <dbReference type="ARBA" id="ARBA00022840"/>
    </source>
</evidence>
<evidence type="ECO:0000256" key="4">
    <source>
        <dbReference type="ARBA" id="ARBA00022598"/>
    </source>
</evidence>
<dbReference type="InterPro" id="IPR023033">
    <property type="entry name" value="Ala_tRNA_ligase_euk/bac"/>
</dbReference>
<evidence type="ECO:0000313" key="14">
    <source>
        <dbReference type="EMBL" id="SFV29111.1"/>
    </source>
</evidence>
<dbReference type="Gene3D" id="6.10.250.550">
    <property type="match status" value="1"/>
</dbReference>
<evidence type="ECO:0000256" key="2">
    <source>
        <dbReference type="ARBA" id="ARBA00008226"/>
    </source>
</evidence>
<keyword evidence="3 12" id="KW-0820">tRNA-binding</keyword>
<dbReference type="Pfam" id="PF01411">
    <property type="entry name" value="tRNA-synt_2c"/>
    <property type="match status" value="1"/>
</dbReference>
<evidence type="ECO:0000313" key="15">
    <source>
        <dbReference type="Proteomes" id="UP000199423"/>
    </source>
</evidence>
<dbReference type="PANTHER" id="PTHR11777">
    <property type="entry name" value="ALANYL-TRNA SYNTHETASE"/>
    <property type="match status" value="1"/>
</dbReference>
<dbReference type="FunFam" id="3.30.54.20:FF:000001">
    <property type="entry name" value="Alanine--tRNA ligase"/>
    <property type="match status" value="1"/>
</dbReference>
<comment type="function">
    <text evidence="12">Catalyzes the attachment of alanine to tRNA(Ala) in a two-step reaction: alanine is first activated by ATP to form Ala-AMP and then transferred to the acceptor end of tRNA(Ala). Also edits incorrectly charged Ser-tRNA(Ala) and Gly-tRNA(Ala) via its editing domain.</text>
</comment>
<dbReference type="InterPro" id="IPR018162">
    <property type="entry name" value="Ala-tRNA-ligase_IIc_anticod-bd"/>
</dbReference>
<dbReference type="InterPro" id="IPR018165">
    <property type="entry name" value="Ala-tRNA-synth_IIc_core"/>
</dbReference>
<dbReference type="InterPro" id="IPR003156">
    <property type="entry name" value="DHHA1_dom"/>
</dbReference>
<feature type="binding site" evidence="12">
    <location>
        <position position="731"/>
    </location>
    <ligand>
        <name>Zn(2+)</name>
        <dbReference type="ChEBI" id="CHEBI:29105"/>
    </ligand>
</feature>
<comment type="similarity">
    <text evidence="2 12">Belongs to the class-II aminoacyl-tRNA synthetase family.</text>
</comment>
<feature type="binding site" evidence="12">
    <location>
        <position position="621"/>
    </location>
    <ligand>
        <name>Zn(2+)</name>
        <dbReference type="ChEBI" id="CHEBI:29105"/>
    </ligand>
</feature>
<dbReference type="Proteomes" id="UP000199423">
    <property type="component" value="Unassembled WGS sequence"/>
</dbReference>
<evidence type="ECO:0000256" key="1">
    <source>
        <dbReference type="ARBA" id="ARBA00004496"/>
    </source>
</evidence>
<keyword evidence="8 12" id="KW-0067">ATP-binding</keyword>
<keyword evidence="15" id="KW-1185">Reference proteome</keyword>
<dbReference type="InterPro" id="IPR018163">
    <property type="entry name" value="Thr/Ala-tRNA-synth_IIc_edit"/>
</dbReference>
<dbReference type="GO" id="GO:0006419">
    <property type="term" value="P:alanyl-tRNA aminoacylation"/>
    <property type="evidence" value="ECO:0007669"/>
    <property type="project" value="UniProtKB-UniRule"/>
</dbReference>
<keyword evidence="4 12" id="KW-0436">Ligase</keyword>
<evidence type="ECO:0000256" key="10">
    <source>
        <dbReference type="ARBA" id="ARBA00022917"/>
    </source>
</evidence>
<dbReference type="GO" id="GO:0004813">
    <property type="term" value="F:alanine-tRNA ligase activity"/>
    <property type="evidence" value="ECO:0007669"/>
    <property type="project" value="UniProtKB-UniRule"/>
</dbReference>